<dbReference type="KEGG" id="ckh:LVJ77_02155"/>
<evidence type="ECO:0000256" key="4">
    <source>
        <dbReference type="ARBA" id="ARBA00022490"/>
    </source>
</evidence>
<evidence type="ECO:0000256" key="1">
    <source>
        <dbReference type="ARBA" id="ARBA00004496"/>
    </source>
</evidence>
<dbReference type="PANTHER" id="PTHR39585:SF1">
    <property type="entry name" value="FAD ASSEMBLY FACTOR SDHE"/>
    <property type="match status" value="1"/>
</dbReference>
<evidence type="ECO:0000313" key="6">
    <source>
        <dbReference type="EMBL" id="UOP05108.1"/>
    </source>
</evidence>
<comment type="subcellular location">
    <subcellularLocation>
        <location evidence="1">Cytoplasm</location>
    </subcellularLocation>
</comment>
<evidence type="ECO:0000256" key="5">
    <source>
        <dbReference type="ARBA" id="ARBA00023186"/>
    </source>
</evidence>
<dbReference type="InterPro" id="IPR005631">
    <property type="entry name" value="SDH"/>
</dbReference>
<dbReference type="InterPro" id="IPR036714">
    <property type="entry name" value="SDH_sf"/>
</dbReference>
<keyword evidence="7" id="KW-1185">Reference proteome</keyword>
<evidence type="ECO:0000256" key="2">
    <source>
        <dbReference type="ARBA" id="ARBA00008571"/>
    </source>
</evidence>
<proteinExistence type="inferred from homology"/>
<evidence type="ECO:0000313" key="7">
    <source>
        <dbReference type="Proteomes" id="UP000831534"/>
    </source>
</evidence>
<dbReference type="PANTHER" id="PTHR39585">
    <property type="entry name" value="FAD ASSEMBLY FACTOR SDHE"/>
    <property type="match status" value="1"/>
</dbReference>
<dbReference type="Proteomes" id="UP000831534">
    <property type="component" value="Chromosome"/>
</dbReference>
<organism evidence="6 7">
    <name type="scientific">Conchiformibius kuhniae</name>
    <dbReference type="NCBI Taxonomy" id="211502"/>
    <lineage>
        <taxon>Bacteria</taxon>
        <taxon>Pseudomonadati</taxon>
        <taxon>Pseudomonadota</taxon>
        <taxon>Betaproteobacteria</taxon>
        <taxon>Neisseriales</taxon>
        <taxon>Neisseriaceae</taxon>
        <taxon>Conchiformibius</taxon>
    </lineage>
</organism>
<dbReference type="RefSeq" id="WP_027008815.1">
    <property type="nucleotide sequence ID" value="NZ_CP091521.1"/>
</dbReference>
<dbReference type="EMBL" id="CP091521">
    <property type="protein sequence ID" value="UOP05108.1"/>
    <property type="molecule type" value="Genomic_DNA"/>
</dbReference>
<dbReference type="Gene3D" id="1.10.150.250">
    <property type="entry name" value="Flavinator of succinate dehydrogenase"/>
    <property type="match status" value="1"/>
</dbReference>
<keyword evidence="5" id="KW-0143">Chaperone</keyword>
<dbReference type="AlphaFoldDB" id="A0A8T9MXD2"/>
<dbReference type="SUPFAM" id="SSF109910">
    <property type="entry name" value="YgfY-like"/>
    <property type="match status" value="1"/>
</dbReference>
<keyword evidence="4" id="KW-0963">Cytoplasm</keyword>
<sequence>MAQFDDTAKRRIRFQTRRGLLELDILLRRFMQESFDRLSDEELAVFVEILDLPDQEFLALVNQAKSDCREDFKPLLAKIRNA</sequence>
<accession>A0A8T9MXD2</accession>
<evidence type="ECO:0000256" key="3">
    <source>
        <dbReference type="ARBA" id="ARBA00019418"/>
    </source>
</evidence>
<name>A0A8T9MXD2_9NEIS</name>
<protein>
    <recommendedName>
        <fullName evidence="3">FAD assembly factor SdhE</fullName>
    </recommendedName>
</protein>
<gene>
    <name evidence="6" type="ORF">LVJ77_02155</name>
</gene>
<reference evidence="6" key="2">
    <citation type="submission" date="2024-09" db="EMBL/GenBank/DDBJ databases">
        <authorList>
            <person name="Veyrier F.J."/>
        </authorList>
    </citation>
    <scope>NUCLEOTIDE SEQUENCE</scope>
    <source>
        <strain evidence="6">17694</strain>
    </source>
</reference>
<comment type="similarity">
    <text evidence="2">Belongs to the SdhE FAD assembly factor family.</text>
</comment>
<reference evidence="6" key="1">
    <citation type="journal article" date="2022" name="Res Sq">
        <title>Evolution of multicellular longitudinally dividing oral cavity symbionts (Neisseriaceae).</title>
        <authorList>
            <person name="Nyongesa S."/>
            <person name="Weber P."/>
            <person name="Bernet E."/>
            <person name="Pullido F."/>
            <person name="Nieckarz M."/>
            <person name="Delaby M."/>
            <person name="Nieves C."/>
            <person name="Viehboeck T."/>
            <person name="Krause N."/>
            <person name="Rivera-Millot A."/>
            <person name="Nakamura A."/>
            <person name="Vischer N."/>
            <person name="VanNieuwenhze M."/>
            <person name="Brun Y."/>
            <person name="Cava F."/>
            <person name="Bulgheresi S."/>
            <person name="Veyrier F."/>
        </authorList>
    </citation>
    <scope>NUCLEOTIDE SEQUENCE</scope>
    <source>
        <strain evidence="6">17694</strain>
    </source>
</reference>
<dbReference type="InterPro" id="IPR050531">
    <property type="entry name" value="SdhE_FAD_assembly_factor"/>
</dbReference>
<dbReference type="Pfam" id="PF03937">
    <property type="entry name" value="Sdh5"/>
    <property type="match status" value="1"/>
</dbReference>
<dbReference type="GO" id="GO:0005737">
    <property type="term" value="C:cytoplasm"/>
    <property type="evidence" value="ECO:0007669"/>
    <property type="project" value="UniProtKB-SubCell"/>
</dbReference>